<evidence type="ECO:0000313" key="3">
    <source>
        <dbReference type="EMBL" id="CAL1157079.1"/>
    </source>
</evidence>
<proteinExistence type="predicted"/>
<keyword evidence="5" id="KW-1185">Reference proteome</keyword>
<dbReference type="GO" id="GO:0016301">
    <property type="term" value="F:kinase activity"/>
    <property type="evidence" value="ECO:0007669"/>
    <property type="project" value="UniProtKB-KW"/>
</dbReference>
<evidence type="ECO:0000313" key="2">
    <source>
        <dbReference type="EMBL" id="CAI4003704.1"/>
    </source>
</evidence>
<dbReference type="PANTHER" id="PTHR33050:SF7">
    <property type="entry name" value="RIBONUCLEASE H"/>
    <property type="match status" value="1"/>
</dbReference>
<evidence type="ECO:0000256" key="1">
    <source>
        <dbReference type="SAM" id="MobiDB-lite"/>
    </source>
</evidence>
<name>A0A9P1D5M1_9DINO</name>
<dbReference type="EMBL" id="CAMXCT010003318">
    <property type="protein sequence ID" value="CAI4003704.1"/>
    <property type="molecule type" value="Genomic_DNA"/>
</dbReference>
<evidence type="ECO:0000313" key="4">
    <source>
        <dbReference type="EMBL" id="CAL4791016.1"/>
    </source>
</evidence>
<feature type="non-terminal residue" evidence="2">
    <location>
        <position position="1"/>
    </location>
</feature>
<comment type="caution">
    <text evidence="2">The sequence shown here is derived from an EMBL/GenBank/DDBJ whole genome shotgun (WGS) entry which is preliminary data.</text>
</comment>
<reference evidence="3" key="2">
    <citation type="submission" date="2024-04" db="EMBL/GenBank/DDBJ databases">
        <authorList>
            <person name="Chen Y."/>
            <person name="Shah S."/>
            <person name="Dougan E. K."/>
            <person name="Thang M."/>
            <person name="Chan C."/>
        </authorList>
    </citation>
    <scope>NUCLEOTIDE SEQUENCE [LARGE SCALE GENOMIC DNA]</scope>
</reference>
<keyword evidence="4" id="KW-0808">Transferase</keyword>
<sequence>SLRDVMNKTLPLGRNKSLGIPRSPSKDVHSVETSAMDSLVALASLSGCPPEVGRVLEGLGWNVQRLGTLEDAEQELLDTVAMSMEEKTRQPVDMAVLSTLIDVAARAAKISWNAEGRSGDAELLVTHLVKDMEDKMNAHRLAAAERLRQMVPRKGKAKVQRWPTRLHRRLNEAGDNQALRESVERNERNRWIKELKSILREAKAPVMARDEVFEGVDLTKRYGKGRRASTLRKHVKTWERLRKWMRVTFHKAWPTQPEEFAMYLEARANEPCGRSVPSSIYKTLLFMEAAGEFPVEEQLGRTSTVKNVLEEINMSLAEFEPRFAKKAWHLPVRIVEILEELVLDCRLEAYPRAYAWFRLIKLWTGMRFSDTAGLDHSTLEWGPFGITAVLNKTKTSGPGKKVPLLRIWVNSECYVKDQTWISTGFELWMKMSMEAGLLERDFMLPCPNNSLNGFNKKVAKYADASRCSQALFGDMRTEYEGGTVPLLSEGVGTVWSEHSERVTLRTWAAAAGIPGDIMKQLGRWCPTTDQGYERTFRTNTIKAQARIAEFVRRSMGGRQGPFDEALILAAVTEKMERLDYPQGAIDIQLEKLTSFGAGAVKRRRWEEASDDEENEEFDSGWLKVGNPPRIEVLEGGISVDPEEEEDVDHDRDMVDEKGSDEGALILKGTYVVSIVGRSAMRGMTGGEESESETSDGEENSLMAVPDLDTPEGLATAIKALDPDFQGLLERKDVPARLQGTLSNNGVKSISRFAVLGETAADMRRFATDHCGLAAVRDVVQIAGVIDAWEASRTRMQARHKAEAEASMASLPAPVNKTEAQDLKVRFEQAHYKLEDKVWPATGTLELLFEQVEAGEWRHMSLVQFMSKDDQDQEPLGATIDKSGTVKIKKGFGEAQPPKSPEDLRQKIKLLGHSYIFVQLKYPNRAVLRDVTPNLFMKLADYLLGEHIFGLKAKDSQGETVSSPSFDLVLSYEYQLRKAMTKAMNEGTPMVRALEDAMKDTTVKERYFLTPAALGAASSHGHQPGIRMKSRSKKVSQQGRTPLAMLQEKHEGWQTRGGERKTSVVEQLRKILQKKGWDLEAVEVDLKRGDQWDLSDECANLRGPPPLRTKEHPWGFPWVGRKWGKELHLGNILVKFSIRVWSTVCRCPVSFDGYVIFLFGEHPEDLGAVIREEDRVKLVPASIWQLSEIINLVNDPNNDVQTVAINQCCWGTPWRKPTRLVSNSLVVLAWGSNEWPTFDSAGYYQGPLEKSCSCTIQVSLARRSGDSSFRTAGTDAYPAALDMAIAEAAVTMISGQVPRLSSPKEGSRDIQRGTLEEEVHKTIQTAKSGSGAMASEEAAQVSAPVLHRQGVGASIKCVYKGRRRTIHDGGGLCSPGRWPVEARTRVSKEEGTQVVAMCKTLFLKWVLEQGRKEGDAIKEVFWRLAGGKTKGSPFVDFMDKARQELDTKLEALGFQPKRRERDRISEVNFRRLKAMLEAVDDEDSDWIDEVAGRGVKLGVDRTMPRVPLVFEEKVKWNLDFTDEENSVDIKRQVMEEVEAGTIIEMGAKEAAGRYQGKLAVAALGAVPKELGSSVVRIVHDGSFSVDVNHRIKVLDRMRFPSIDDAAGILAHVEDEIRSKGGGARCSLLYDISRAHKLLPVDEDDWGYQAFRLPGENQEDKVYLHTRGTFGIASAAYHWQRLAANVVRLLHRLGTDGLGVLHLLFADDGWLTATGEYFWRRLLYWVFLLDLLEIPLSWKKVRGGLKLQWIGYQLDLDAFEKGISERKVQWVIDWITKHRASGRVTGRELKSALGRFCFVAGALHHVRPFLGPLFAWSSVLAMGTFARFPDAVSVLLDFVEEEIKKEPMSKPKRLSDEVVEAFRVDAKAEGEKIVIGGWEVNESGLTLDARWFSITLTRKSAPWAYLKGQPFRNIASLELTAVLTAVMLFGESMKEKASRRRLTLTAATDNLGNTYVLNHFMSCKYPLSIVVMELSVQLRKYDLDLDLGWVPRAQNTEADALTNEEFSGFDPGKRIEVNFEELKFLIMDKMMGRAAELDSDIRLAKSSKEAKGDSPKGRLFPPTWMIVVTAVSPATLRQSLSRWEAWSAGVGLLEGVAKTVAVGRRAAERSLLQSEFEPSMVSCWIRVLGACSYSSPRGLTPVESERVSAALQCLSLLGGLGFNLSHFLTNCRLFALSKVGFGCVARAPPLYASQRLFTAVWKNSRRVRFSNPWLRAMLLGGNVHLDITWINRLVGSLIRGSVRYRPRWSLRPGTVASCLHGWLIDRGWRLVREWVWEYDFAGRHEMQQLEEATSAIFRSLNFQDIRDWALSNGTAATIALGATCSPANFQVRDPAKSICPWPDCDELGTWNHICWTCSKRPSTMTRPHDWLARFGWSLFTDQTDTVAQVRAWLHTCQTKLLPRLFSRFALRGHLCRGAGLA</sequence>
<feature type="non-terminal residue" evidence="2">
    <location>
        <position position="2419"/>
    </location>
</feature>
<gene>
    <name evidence="2" type="ORF">C1SCF055_LOCUS29551</name>
</gene>
<protein>
    <submittedName>
        <fullName evidence="4">Calcium-dependent protein kinase 4</fullName>
    </submittedName>
</protein>
<dbReference type="SUPFAM" id="SSF56672">
    <property type="entry name" value="DNA/RNA polymerases"/>
    <property type="match status" value="1"/>
</dbReference>
<feature type="region of interest" description="Disordered" evidence="1">
    <location>
        <begin position="1015"/>
        <end position="1039"/>
    </location>
</feature>
<dbReference type="EMBL" id="CAMXCT030003318">
    <property type="protein sequence ID" value="CAL4791016.1"/>
    <property type="molecule type" value="Genomic_DNA"/>
</dbReference>
<organism evidence="2">
    <name type="scientific">Cladocopium goreaui</name>
    <dbReference type="NCBI Taxonomy" id="2562237"/>
    <lineage>
        <taxon>Eukaryota</taxon>
        <taxon>Sar</taxon>
        <taxon>Alveolata</taxon>
        <taxon>Dinophyceae</taxon>
        <taxon>Suessiales</taxon>
        <taxon>Symbiodiniaceae</taxon>
        <taxon>Cladocopium</taxon>
    </lineage>
</organism>
<dbReference type="InterPro" id="IPR043502">
    <property type="entry name" value="DNA/RNA_pol_sf"/>
</dbReference>
<feature type="compositionally biased region" description="Acidic residues" evidence="1">
    <location>
        <begin position="687"/>
        <end position="698"/>
    </location>
</feature>
<dbReference type="OrthoDB" id="415554at2759"/>
<dbReference type="EMBL" id="CAMXCT020003318">
    <property type="protein sequence ID" value="CAL1157079.1"/>
    <property type="molecule type" value="Genomic_DNA"/>
</dbReference>
<reference evidence="2" key="1">
    <citation type="submission" date="2022-10" db="EMBL/GenBank/DDBJ databases">
        <authorList>
            <person name="Chen Y."/>
            <person name="Dougan E. K."/>
            <person name="Chan C."/>
            <person name="Rhodes N."/>
            <person name="Thang M."/>
        </authorList>
    </citation>
    <scope>NUCLEOTIDE SEQUENCE</scope>
</reference>
<feature type="region of interest" description="Disordered" evidence="1">
    <location>
        <begin position="681"/>
        <end position="705"/>
    </location>
</feature>
<evidence type="ECO:0000313" key="5">
    <source>
        <dbReference type="Proteomes" id="UP001152797"/>
    </source>
</evidence>
<keyword evidence="4" id="KW-0418">Kinase</keyword>
<dbReference type="PANTHER" id="PTHR33050">
    <property type="entry name" value="REVERSE TRANSCRIPTASE DOMAIN-CONTAINING PROTEIN"/>
    <property type="match status" value="1"/>
</dbReference>
<dbReference type="Proteomes" id="UP001152797">
    <property type="component" value="Unassembled WGS sequence"/>
</dbReference>
<dbReference type="InterPro" id="IPR052055">
    <property type="entry name" value="Hepadnavirus_pol/RT"/>
</dbReference>
<accession>A0A9P1D5M1</accession>